<dbReference type="PANTHER" id="PTHR32440">
    <property type="entry name" value="PHOSPHATASE DCR2-RELATED-RELATED"/>
    <property type="match status" value="1"/>
</dbReference>
<dbReference type="EMBL" id="ML220167">
    <property type="protein sequence ID" value="TGZ76771.1"/>
    <property type="molecule type" value="Genomic_DNA"/>
</dbReference>
<dbReference type="SUPFAM" id="SSF56300">
    <property type="entry name" value="Metallo-dependent phosphatases"/>
    <property type="match status" value="1"/>
</dbReference>
<keyword evidence="4" id="KW-1185">Reference proteome</keyword>
<feature type="domain" description="Calcineurin-like phosphoesterase" evidence="2">
    <location>
        <begin position="367"/>
        <end position="626"/>
    </location>
</feature>
<accession>A0A4S2MIK8</accession>
<evidence type="ECO:0000256" key="1">
    <source>
        <dbReference type="SAM" id="Phobius"/>
    </source>
</evidence>
<dbReference type="InterPro" id="IPR029052">
    <property type="entry name" value="Metallo-depent_PP-like"/>
</dbReference>
<dbReference type="OrthoDB" id="783096at2759"/>
<evidence type="ECO:0000313" key="3">
    <source>
        <dbReference type="EMBL" id="TGZ76771.1"/>
    </source>
</evidence>
<dbReference type="Pfam" id="PF00149">
    <property type="entry name" value="Metallophos"/>
    <property type="match status" value="1"/>
</dbReference>
<proteinExistence type="predicted"/>
<evidence type="ECO:0000313" key="4">
    <source>
        <dbReference type="Proteomes" id="UP000298138"/>
    </source>
</evidence>
<organism evidence="3 4">
    <name type="scientific">Ascodesmis nigricans</name>
    <dbReference type="NCBI Taxonomy" id="341454"/>
    <lineage>
        <taxon>Eukaryota</taxon>
        <taxon>Fungi</taxon>
        <taxon>Dikarya</taxon>
        <taxon>Ascomycota</taxon>
        <taxon>Pezizomycotina</taxon>
        <taxon>Pezizomycetes</taxon>
        <taxon>Pezizales</taxon>
        <taxon>Ascodesmidaceae</taxon>
        <taxon>Ascodesmis</taxon>
    </lineage>
</organism>
<keyword evidence="1" id="KW-1133">Transmembrane helix</keyword>
<dbReference type="AlphaFoldDB" id="A0A4S2MIK8"/>
<keyword evidence="1" id="KW-0812">Transmembrane</keyword>
<name>A0A4S2MIK8_9PEZI</name>
<dbReference type="STRING" id="341454.A0A4S2MIK8"/>
<dbReference type="CDD" id="cd07383">
    <property type="entry name" value="MPP_Dcr2"/>
    <property type="match status" value="1"/>
</dbReference>
<dbReference type="GO" id="GO:0004721">
    <property type="term" value="F:phosphoprotein phosphatase activity"/>
    <property type="evidence" value="ECO:0007669"/>
    <property type="project" value="TreeGrafter"/>
</dbReference>
<dbReference type="InterPro" id="IPR004843">
    <property type="entry name" value="Calcineurin-like_PHP"/>
</dbReference>
<dbReference type="FunCoup" id="A0A4S2MIK8">
    <property type="interactions" value="48"/>
</dbReference>
<dbReference type="PANTHER" id="PTHR32440:SF0">
    <property type="entry name" value="PHOSPHATASE DCR2-RELATED"/>
    <property type="match status" value="1"/>
</dbReference>
<keyword evidence="1" id="KW-0472">Membrane</keyword>
<dbReference type="GO" id="GO:0005737">
    <property type="term" value="C:cytoplasm"/>
    <property type="evidence" value="ECO:0007669"/>
    <property type="project" value="TreeGrafter"/>
</dbReference>
<sequence>MTMLHKSTKGPKSHSPLSLYPKAGGSMPWVIRYPEGLSLIDGIQTIIVAIFQQVYLLDGRWSSRIHSRKKGRCCPRAVSWYRIENVRAVMGHSGVLLELRQRTLCAITCHLSANYQRRPNASSPAPNTFSADPLPPPLFLYTSTYDHPSDAAMARRIVRTFLQLVILSGALGIFLFLIDTRYRVLPNSIHTWLPEHHHAGTVMIDLQLATCSKISPLSSCQLDPEEGWHRIEKDVYLDKTWFSHGFLHIKRAKEAEVHSENGDRVIVDIRVGRLKPQNDVGPEGENAEWESRKGGIWVKRMKKGVRAENAITAVDVLFGPDAVEVREGWVLKEGSLDVGDSARLTVRRGPHAEVKRPVVRMRKDHKLKIIQVSDLHLSTGVGACRDVEPPSTAAYCEADPRTLDFVARILDDEKPDLAVLTGDQVNGATAKDVQTAVFKFAEPFIKRKIPFATILGNHDDEGNLPRDAIMQLTASLPYSLSQVGPLMGPIIQDKQGRDQHEGGAGNYFVEIKAHGHSDHSAVTLYMMDTHSYTPDPKRDGYDWIKDYQIKWFNETFARLKPENEKYTLTHLDLAFIHIPLPEYRSHGKLIVGEWREPPTAPWRNTGFKDAIQSAGIGVVSAGHDHANDYCLYDGMWLCYAGGSGLGGYGGYGGYHRRIRIFEVDTQAGRVRTWKRLEYGDKGPFDAQTVVQDGRPLAPA</sequence>
<feature type="transmembrane region" description="Helical" evidence="1">
    <location>
        <begin position="161"/>
        <end position="178"/>
    </location>
</feature>
<reference evidence="3 4" key="1">
    <citation type="submission" date="2019-04" db="EMBL/GenBank/DDBJ databases">
        <title>Comparative genomics and transcriptomics to analyze fruiting body development in filamentous ascomycetes.</title>
        <authorList>
            <consortium name="DOE Joint Genome Institute"/>
            <person name="Lutkenhaus R."/>
            <person name="Traeger S."/>
            <person name="Breuer J."/>
            <person name="Kuo A."/>
            <person name="Lipzen A."/>
            <person name="Pangilinan J."/>
            <person name="Dilworth D."/>
            <person name="Sandor L."/>
            <person name="Poggeler S."/>
            <person name="Barry K."/>
            <person name="Grigoriev I.V."/>
            <person name="Nowrousian M."/>
        </authorList>
    </citation>
    <scope>NUCLEOTIDE SEQUENCE [LARGE SCALE GENOMIC DNA]</scope>
    <source>
        <strain evidence="3 4">CBS 389.68</strain>
    </source>
</reference>
<dbReference type="Gene3D" id="3.60.21.10">
    <property type="match status" value="1"/>
</dbReference>
<evidence type="ECO:0000259" key="2">
    <source>
        <dbReference type="Pfam" id="PF00149"/>
    </source>
</evidence>
<gene>
    <name evidence="3" type="ORF">EX30DRAFT_367187</name>
</gene>
<dbReference type="InParanoid" id="A0A4S2MIK8"/>
<protein>
    <submittedName>
        <fullName evidence="3">Metallo-dependent phosphatase</fullName>
    </submittedName>
</protein>
<dbReference type="Proteomes" id="UP000298138">
    <property type="component" value="Unassembled WGS sequence"/>
</dbReference>